<accession>A0A077ZS89</accession>
<feature type="domain" description="Major facilitator superfamily (MFS) profile" evidence="6">
    <location>
        <begin position="9"/>
        <end position="476"/>
    </location>
</feature>
<evidence type="ECO:0000259" key="6">
    <source>
        <dbReference type="PROSITE" id="PS50850"/>
    </source>
</evidence>
<dbReference type="Proteomes" id="UP000039865">
    <property type="component" value="Unassembled WGS sequence"/>
</dbReference>
<evidence type="ECO:0000256" key="4">
    <source>
        <dbReference type="ARBA" id="ARBA00023136"/>
    </source>
</evidence>
<feature type="transmembrane region" description="Helical" evidence="5">
    <location>
        <begin position="115"/>
        <end position="133"/>
    </location>
</feature>
<evidence type="ECO:0000313" key="8">
    <source>
        <dbReference type="Proteomes" id="UP000039865"/>
    </source>
</evidence>
<feature type="transmembrane region" description="Helical" evidence="5">
    <location>
        <begin position="292"/>
        <end position="311"/>
    </location>
</feature>
<dbReference type="PANTHER" id="PTHR23294">
    <property type="entry name" value="ET TRANSLATION PRODUCT-RELATED"/>
    <property type="match status" value="1"/>
</dbReference>
<keyword evidence="3 5" id="KW-1133">Transmembrane helix</keyword>
<dbReference type="GO" id="GO:0016020">
    <property type="term" value="C:membrane"/>
    <property type="evidence" value="ECO:0007669"/>
    <property type="project" value="UniProtKB-SubCell"/>
</dbReference>
<feature type="transmembrane region" description="Helical" evidence="5">
    <location>
        <begin position="362"/>
        <end position="383"/>
    </location>
</feature>
<gene>
    <name evidence="7" type="primary">Contig6401.g6848</name>
    <name evidence="7" type="ORF">STYLEM_1344</name>
</gene>
<dbReference type="InParanoid" id="A0A077ZS89"/>
<feature type="transmembrane region" description="Helical" evidence="5">
    <location>
        <begin position="154"/>
        <end position="174"/>
    </location>
</feature>
<evidence type="ECO:0000256" key="2">
    <source>
        <dbReference type="ARBA" id="ARBA00022692"/>
    </source>
</evidence>
<feature type="transmembrane region" description="Helical" evidence="5">
    <location>
        <begin position="450"/>
        <end position="471"/>
    </location>
</feature>
<dbReference type="Gene3D" id="1.20.1250.20">
    <property type="entry name" value="MFS general substrate transporter like domains"/>
    <property type="match status" value="2"/>
</dbReference>
<feature type="transmembrane region" description="Helical" evidence="5">
    <location>
        <begin position="73"/>
        <end position="95"/>
    </location>
</feature>
<feature type="transmembrane region" description="Helical" evidence="5">
    <location>
        <begin position="43"/>
        <end position="66"/>
    </location>
</feature>
<dbReference type="PANTHER" id="PTHR23294:SF0">
    <property type="entry name" value="UNC93-LIKE PROTEIN MFSD11"/>
    <property type="match status" value="1"/>
</dbReference>
<dbReference type="InterPro" id="IPR020846">
    <property type="entry name" value="MFS_dom"/>
</dbReference>
<dbReference type="EMBL" id="CCKQ01001286">
    <property type="protein sequence ID" value="CDW72384.1"/>
    <property type="molecule type" value="Genomic_DNA"/>
</dbReference>
<keyword evidence="8" id="KW-1185">Reference proteome</keyword>
<dbReference type="AlphaFoldDB" id="A0A077ZS89"/>
<dbReference type="InterPro" id="IPR036259">
    <property type="entry name" value="MFS_trans_sf"/>
</dbReference>
<dbReference type="InterPro" id="IPR011701">
    <property type="entry name" value="MFS"/>
</dbReference>
<name>A0A077ZS89_STYLE</name>
<dbReference type="InterPro" id="IPR051617">
    <property type="entry name" value="UNC-93-like_regulator"/>
</dbReference>
<evidence type="ECO:0000313" key="7">
    <source>
        <dbReference type="EMBL" id="CDW72384.1"/>
    </source>
</evidence>
<proteinExistence type="predicted"/>
<reference evidence="7 8" key="1">
    <citation type="submission" date="2014-06" db="EMBL/GenBank/DDBJ databases">
        <authorList>
            <person name="Swart Estienne"/>
        </authorList>
    </citation>
    <scope>NUCLEOTIDE SEQUENCE [LARGE SCALE GENOMIC DNA]</scope>
    <source>
        <strain evidence="7 8">130c</strain>
    </source>
</reference>
<organism evidence="7 8">
    <name type="scientific">Stylonychia lemnae</name>
    <name type="common">Ciliate</name>
    <dbReference type="NCBI Taxonomy" id="5949"/>
    <lineage>
        <taxon>Eukaryota</taxon>
        <taxon>Sar</taxon>
        <taxon>Alveolata</taxon>
        <taxon>Ciliophora</taxon>
        <taxon>Intramacronucleata</taxon>
        <taxon>Spirotrichea</taxon>
        <taxon>Stichotrichia</taxon>
        <taxon>Sporadotrichida</taxon>
        <taxon>Oxytrichidae</taxon>
        <taxon>Stylonychinae</taxon>
        <taxon>Stylonychia</taxon>
    </lineage>
</organism>
<evidence type="ECO:0000256" key="1">
    <source>
        <dbReference type="ARBA" id="ARBA00004141"/>
    </source>
</evidence>
<feature type="transmembrane region" description="Helical" evidence="5">
    <location>
        <begin position="423"/>
        <end position="444"/>
    </location>
</feature>
<evidence type="ECO:0000256" key="3">
    <source>
        <dbReference type="ARBA" id="ARBA00022989"/>
    </source>
</evidence>
<sequence length="515" mass="58996">MKFEKNQGKVTLLAIGFLFLFIAFNSADNLAAKIMKEDGFDNMGFYSMSLLYLAFAFGSFFSTAIVNKIGVKFSLFIGGLCYFFRIFCFLFPAYYNENKEYREQYLYLKTGFIDSMILVSAMINGLGSGILWTSQGKYVSSCATDENKGFFFSYFFFIFMISQILGNLIAAFVIRANGQPTYYIIMSSLSFFGSLVFLFLTQPSEESKVSKILKDSEIIVDNKKLDSIVEKQELNQNLINTLERQTLGIVEIADLQKDPYKPKKDQVKVRGKFKQDLIDVFQMLVSKKMRKIIPLIIWSALSLATFAGSFVTMMTATMKEYDWSENEQLEMSLLAMIPLGLGEMSGSVIIGKIMDKYGQKIAIITCSIKLSISILLILAYIAYFKYSVLTFFVTFFWGFQDSNLNNILNCILGFEFESNTVPFSVYSLVQAIFVFIFMIVQSLILTRTDYFIYFSVCYAYGIVSLFILYTFDFKKKKNDQEKIQLSEDQGLLEEETKEGVKILNEDLIENKILNY</sequence>
<comment type="subcellular location">
    <subcellularLocation>
        <location evidence="1">Membrane</location>
        <topology evidence="1">Multi-pass membrane protein</topology>
    </subcellularLocation>
</comment>
<feature type="transmembrane region" description="Helical" evidence="5">
    <location>
        <begin position="180"/>
        <end position="201"/>
    </location>
</feature>
<feature type="transmembrane region" description="Helical" evidence="5">
    <location>
        <begin position="331"/>
        <end position="350"/>
    </location>
</feature>
<dbReference type="PROSITE" id="PS50850">
    <property type="entry name" value="MFS"/>
    <property type="match status" value="1"/>
</dbReference>
<keyword evidence="4 5" id="KW-0472">Membrane</keyword>
<protein>
    <submittedName>
        <fullName evidence="7">Major facilitator superfamily protein</fullName>
    </submittedName>
</protein>
<dbReference type="GO" id="GO:0022857">
    <property type="term" value="F:transmembrane transporter activity"/>
    <property type="evidence" value="ECO:0007669"/>
    <property type="project" value="InterPro"/>
</dbReference>
<evidence type="ECO:0000256" key="5">
    <source>
        <dbReference type="SAM" id="Phobius"/>
    </source>
</evidence>
<keyword evidence="2 5" id="KW-0812">Transmembrane</keyword>
<dbReference type="OMA" id="NTACIIA"/>
<dbReference type="Pfam" id="PF07690">
    <property type="entry name" value="MFS_1"/>
    <property type="match status" value="1"/>
</dbReference>
<dbReference type="OrthoDB" id="196103at2759"/>
<dbReference type="SUPFAM" id="SSF103473">
    <property type="entry name" value="MFS general substrate transporter"/>
    <property type="match status" value="1"/>
</dbReference>